<feature type="domain" description="D-isomer specific 2-hydroxyacid dehydrogenase catalytic" evidence="5">
    <location>
        <begin position="25"/>
        <end position="314"/>
    </location>
</feature>
<evidence type="ECO:0000256" key="4">
    <source>
        <dbReference type="RuleBase" id="RU003719"/>
    </source>
</evidence>
<dbReference type="Proteomes" id="UP000681610">
    <property type="component" value="Unassembled WGS sequence"/>
</dbReference>
<dbReference type="CDD" id="cd12162">
    <property type="entry name" value="2-Hacid_dh_4"/>
    <property type="match status" value="1"/>
</dbReference>
<dbReference type="InterPro" id="IPR006140">
    <property type="entry name" value="D-isomer_DH_NAD-bd"/>
</dbReference>
<dbReference type="PANTHER" id="PTHR43761">
    <property type="entry name" value="D-ISOMER SPECIFIC 2-HYDROXYACID DEHYDROGENASE FAMILY PROTEIN (AFU_ORTHOLOGUE AFUA_1G13630)"/>
    <property type="match status" value="1"/>
</dbReference>
<dbReference type="InterPro" id="IPR050418">
    <property type="entry name" value="D-iso_2-hydroxyacid_DH_PdxB"/>
</dbReference>
<dbReference type="PANTHER" id="PTHR43761:SF1">
    <property type="entry name" value="D-ISOMER SPECIFIC 2-HYDROXYACID DEHYDROGENASE CATALYTIC DOMAIN-CONTAINING PROTEIN-RELATED"/>
    <property type="match status" value="1"/>
</dbReference>
<proteinExistence type="inferred from homology"/>
<dbReference type="InterPro" id="IPR029753">
    <property type="entry name" value="D-isomer_DH_CS"/>
</dbReference>
<evidence type="ECO:0000256" key="2">
    <source>
        <dbReference type="ARBA" id="ARBA00023002"/>
    </source>
</evidence>
<evidence type="ECO:0000256" key="1">
    <source>
        <dbReference type="ARBA" id="ARBA00005854"/>
    </source>
</evidence>
<comment type="caution">
    <text evidence="7">The sequence shown here is derived from an EMBL/GenBank/DDBJ whole genome shotgun (WGS) entry which is preliminary data.</text>
</comment>
<dbReference type="PROSITE" id="PS00671">
    <property type="entry name" value="D_2_HYDROXYACID_DH_3"/>
    <property type="match status" value="1"/>
</dbReference>
<dbReference type="SUPFAM" id="SSF52283">
    <property type="entry name" value="Formate/glycerate dehydrogenase catalytic domain-like"/>
    <property type="match status" value="1"/>
</dbReference>
<organism evidence="7 8">
    <name type="scientific">Capnocytophaga bilenii</name>
    <dbReference type="NCBI Taxonomy" id="2819369"/>
    <lineage>
        <taxon>Bacteria</taxon>
        <taxon>Pseudomonadati</taxon>
        <taxon>Bacteroidota</taxon>
        <taxon>Flavobacteriia</taxon>
        <taxon>Flavobacteriales</taxon>
        <taxon>Flavobacteriaceae</taxon>
        <taxon>Capnocytophaga</taxon>
    </lineage>
</organism>
<keyword evidence="2 4" id="KW-0560">Oxidoreductase</keyword>
<reference evidence="7 8" key="1">
    <citation type="submission" date="2021-03" db="EMBL/GenBank/DDBJ databases">
        <title>Isolation and description of Capnocytophaga bilenii sp. nov., a novel Capnocytophaga species, isolated from a gingivitis subject.</title>
        <authorList>
            <person name="Antezack A."/>
            <person name="Monnet-Corti V."/>
            <person name="La Scola B."/>
        </authorList>
    </citation>
    <scope>NUCLEOTIDE SEQUENCE [LARGE SCALE GENOMIC DNA]</scope>
    <source>
        <strain evidence="7 8">Marseille-Q4570</strain>
    </source>
</reference>
<dbReference type="InterPro" id="IPR036291">
    <property type="entry name" value="NAD(P)-bd_dom_sf"/>
</dbReference>
<dbReference type="Gene3D" id="3.40.50.720">
    <property type="entry name" value="NAD(P)-binding Rossmann-like Domain"/>
    <property type="match status" value="2"/>
</dbReference>
<dbReference type="InterPro" id="IPR006139">
    <property type="entry name" value="D-isomer_2_OHA_DH_cat_dom"/>
</dbReference>
<comment type="similarity">
    <text evidence="1 4">Belongs to the D-isomer specific 2-hydroxyacid dehydrogenase family.</text>
</comment>
<evidence type="ECO:0000259" key="5">
    <source>
        <dbReference type="Pfam" id="PF00389"/>
    </source>
</evidence>
<evidence type="ECO:0000256" key="3">
    <source>
        <dbReference type="ARBA" id="ARBA00023027"/>
    </source>
</evidence>
<feature type="domain" description="D-isomer specific 2-hydroxyacid dehydrogenase NAD-binding" evidence="6">
    <location>
        <begin position="106"/>
        <end position="286"/>
    </location>
</feature>
<dbReference type="EMBL" id="JAGDYP010000012">
    <property type="protein sequence ID" value="MBO1885082.1"/>
    <property type="molecule type" value="Genomic_DNA"/>
</dbReference>
<evidence type="ECO:0000259" key="6">
    <source>
        <dbReference type="Pfam" id="PF02826"/>
    </source>
</evidence>
<evidence type="ECO:0000313" key="7">
    <source>
        <dbReference type="EMBL" id="MBO1885082.1"/>
    </source>
</evidence>
<sequence>MKAVFLDRNTLSERIDLDIPKGVGQWVAFQKTAPDEIVQRLKPADIAIVNKVKLTEEILRQLPNLKLIQLTATGMDNIDREAAKALGIEVKNVAGYSTESVTEHFFMLLLSVMRALKDYHLAVEDGTWQKDGRFCLTEPPVFELQGKTLGIIGVGNIGKSITQIAKAFGMHVLWAERQGRAPRNETYTDFEKVLKQSDVIVLTCPLTPETKHLVDEEFVSRLRKKPLLINMARGAVVDAQAVYEALESNRIMGFAADVFENEPPAADDPLLKIANHPRVIYTPHIAWASEYAQDKLWKILKKQVEEFIAKYKKEHPTL</sequence>
<keyword evidence="8" id="KW-1185">Reference proteome</keyword>
<dbReference type="SUPFAM" id="SSF51735">
    <property type="entry name" value="NAD(P)-binding Rossmann-fold domains"/>
    <property type="match status" value="1"/>
</dbReference>
<evidence type="ECO:0000313" key="8">
    <source>
        <dbReference type="Proteomes" id="UP000681610"/>
    </source>
</evidence>
<dbReference type="RefSeq" id="WP_009415495.1">
    <property type="nucleotide sequence ID" value="NZ_JAGDYP010000012.1"/>
</dbReference>
<keyword evidence="3" id="KW-0520">NAD</keyword>
<name>A0ABS3Q0G9_9FLAO</name>
<accession>A0ABS3Q0G9</accession>
<protein>
    <submittedName>
        <fullName evidence="7">D-2-hydroxyacid dehydrogenase</fullName>
    </submittedName>
</protein>
<gene>
    <name evidence="7" type="ORF">J4N46_11820</name>
</gene>
<dbReference type="Pfam" id="PF02826">
    <property type="entry name" value="2-Hacid_dh_C"/>
    <property type="match status" value="1"/>
</dbReference>
<dbReference type="Pfam" id="PF00389">
    <property type="entry name" value="2-Hacid_dh"/>
    <property type="match status" value="1"/>
</dbReference>